<sequence>MFRVTVRGSFGPLDERARAAVEAAAGPAYTREGTFTHDATMAAFTFRCQVAAEDDDGEAEAGQAALEALAAHGLPYRVLKLAVTDLRQVRIRRR</sequence>
<reference evidence="1 2" key="1">
    <citation type="submission" date="2020-08" db="EMBL/GenBank/DDBJ databases">
        <title>Genomic Encyclopedia of Type Strains, Phase IV (KMG-IV): sequencing the most valuable type-strain genomes for metagenomic binning, comparative biology and taxonomic classification.</title>
        <authorList>
            <person name="Goeker M."/>
        </authorList>
    </citation>
    <scope>NUCLEOTIDE SEQUENCE [LARGE SCALE GENOMIC DNA]</scope>
    <source>
        <strain evidence="1 2">DSM 45385</strain>
    </source>
</reference>
<protein>
    <submittedName>
        <fullName evidence="1">Uncharacterized protein</fullName>
    </submittedName>
</protein>
<keyword evidence="2" id="KW-1185">Reference proteome</keyword>
<dbReference type="RefSeq" id="WP_184969222.1">
    <property type="nucleotide sequence ID" value="NZ_JACHIN010000011.1"/>
</dbReference>
<proteinExistence type="predicted"/>
<evidence type="ECO:0000313" key="1">
    <source>
        <dbReference type="EMBL" id="MBB5081668.1"/>
    </source>
</evidence>
<dbReference type="Proteomes" id="UP000568380">
    <property type="component" value="Unassembled WGS sequence"/>
</dbReference>
<dbReference type="AlphaFoldDB" id="A0A7W8EJK7"/>
<organism evidence="1 2">
    <name type="scientific">Nonomuraea endophytica</name>
    <dbReference type="NCBI Taxonomy" id="714136"/>
    <lineage>
        <taxon>Bacteria</taxon>
        <taxon>Bacillati</taxon>
        <taxon>Actinomycetota</taxon>
        <taxon>Actinomycetes</taxon>
        <taxon>Streptosporangiales</taxon>
        <taxon>Streptosporangiaceae</taxon>
        <taxon>Nonomuraea</taxon>
    </lineage>
</organism>
<dbReference type="EMBL" id="JACHIN010000011">
    <property type="protein sequence ID" value="MBB5081668.1"/>
    <property type="molecule type" value="Genomic_DNA"/>
</dbReference>
<accession>A0A7W8EJK7</accession>
<comment type="caution">
    <text evidence="1">The sequence shown here is derived from an EMBL/GenBank/DDBJ whole genome shotgun (WGS) entry which is preliminary data.</text>
</comment>
<name>A0A7W8EJK7_9ACTN</name>
<gene>
    <name evidence="1" type="ORF">HNR40_007163</name>
</gene>
<evidence type="ECO:0000313" key="2">
    <source>
        <dbReference type="Proteomes" id="UP000568380"/>
    </source>
</evidence>
<dbReference type="Pfam" id="PF19707">
    <property type="entry name" value="DUF6204"/>
    <property type="match status" value="1"/>
</dbReference>
<dbReference type="InterPro" id="IPR045778">
    <property type="entry name" value="DUF6204"/>
</dbReference>